<dbReference type="EMBL" id="JAEAOA010002346">
    <property type="protein sequence ID" value="KAK3606570.1"/>
    <property type="molecule type" value="Genomic_DNA"/>
</dbReference>
<feature type="domain" description="B box-type" evidence="3">
    <location>
        <begin position="74"/>
        <end position="124"/>
    </location>
</feature>
<keyword evidence="5" id="KW-1185">Reference proteome</keyword>
<keyword evidence="1" id="KW-0862">Zinc</keyword>
<dbReference type="Gene3D" id="3.30.160.60">
    <property type="entry name" value="Classic Zinc Finger"/>
    <property type="match status" value="1"/>
</dbReference>
<dbReference type="InterPro" id="IPR047153">
    <property type="entry name" value="TRIM45/56/19-like"/>
</dbReference>
<evidence type="ECO:0000256" key="2">
    <source>
        <dbReference type="SAM" id="Coils"/>
    </source>
</evidence>
<organism evidence="4 5">
    <name type="scientific">Potamilus streckersoni</name>
    <dbReference type="NCBI Taxonomy" id="2493646"/>
    <lineage>
        <taxon>Eukaryota</taxon>
        <taxon>Metazoa</taxon>
        <taxon>Spiralia</taxon>
        <taxon>Lophotrochozoa</taxon>
        <taxon>Mollusca</taxon>
        <taxon>Bivalvia</taxon>
        <taxon>Autobranchia</taxon>
        <taxon>Heteroconchia</taxon>
        <taxon>Palaeoheterodonta</taxon>
        <taxon>Unionida</taxon>
        <taxon>Unionoidea</taxon>
        <taxon>Unionidae</taxon>
        <taxon>Ambleminae</taxon>
        <taxon>Lampsilini</taxon>
        <taxon>Potamilus</taxon>
    </lineage>
</organism>
<dbReference type="AlphaFoldDB" id="A0AAE0WAS0"/>
<dbReference type="Proteomes" id="UP001195483">
    <property type="component" value="Unassembled WGS sequence"/>
</dbReference>
<accession>A0AAE0WAS0</accession>
<sequence>MNISMDIACGEPAVTDEPGYISKTVSIKTDDVREFVCPVCRAITNLPKTEKYVKEWASLYPHSAISVAAKSKVKVERFCDGCQYVGESKSAQGFCVVCEASLCGDCLSVHKKTKVTREHKVISVEELDSTPENQLRFAEGFGCLDHKDKTIEYYCQSHEAFCCADCFFSDHRTCDEVKNLSKDLPSLLSDLKTQEIMDQMNIIEKHLQNFTLTNESNINKLEATFSNLTDKIQAFRKEINERLDEIERTVTAEGNRIYKEEMIRQQEENHQCQCLINAVRNSKTFLESVLKYGTDVQTFLVSKKSIAQLKSYKVLIREKYEEIESLSVQLEFGNLIKGILSQDVDSIAKLQSKRDLTSFPCSYIPDSLFSSGAGKFLREHQVKLVRVLDIHSTGVDSPWYSGGVYLTGGDIVLANRANNTCCLYDSCYNFITSYTLPEKPINMCFVDDHEVAVSFPIRKTIHFLSVRDNSFRDTGTVKTRYRCYGITAISREEVVVAGCMDDKKCYWNIVSRTAGESCYHEIDCHGESAYVALNNCKSRVYISISQNHAVYCFGLRDGRQYFVYTSNNLRHTLGIAVDREDNVFVVGFHSHNIHKLSPEGTTLQVIISGVPHHPNRIFFDKNREHFIVTNMSDDQHERLHLFVSVECSN</sequence>
<reference evidence="4" key="2">
    <citation type="journal article" date="2021" name="Genome Biol. Evol.">
        <title>Developing a high-quality reference genome for a parasitic bivalve with doubly uniparental inheritance (Bivalvia: Unionida).</title>
        <authorList>
            <person name="Smith C.H."/>
        </authorList>
    </citation>
    <scope>NUCLEOTIDE SEQUENCE</scope>
    <source>
        <strain evidence="4">CHS0354</strain>
        <tissue evidence="4">Mantle</tissue>
    </source>
</reference>
<evidence type="ECO:0000313" key="5">
    <source>
        <dbReference type="Proteomes" id="UP001195483"/>
    </source>
</evidence>
<dbReference type="SUPFAM" id="SSF57845">
    <property type="entry name" value="B-box zinc-binding domain"/>
    <property type="match status" value="1"/>
</dbReference>
<evidence type="ECO:0000259" key="3">
    <source>
        <dbReference type="PROSITE" id="PS50119"/>
    </source>
</evidence>
<keyword evidence="1" id="KW-0479">Metal-binding</keyword>
<dbReference type="InterPro" id="IPR011042">
    <property type="entry name" value="6-blade_b-propeller_TolB-like"/>
</dbReference>
<protein>
    <recommendedName>
        <fullName evidence="3">B box-type domain-containing protein</fullName>
    </recommendedName>
</protein>
<dbReference type="PANTHER" id="PTHR25462:SF296">
    <property type="entry name" value="MEIOTIC P26, ISOFORM F"/>
    <property type="match status" value="1"/>
</dbReference>
<name>A0AAE0WAS0_9BIVA</name>
<dbReference type="Gene3D" id="2.120.10.30">
    <property type="entry name" value="TolB, C-terminal domain"/>
    <property type="match status" value="1"/>
</dbReference>
<comment type="caution">
    <text evidence="4">The sequence shown here is derived from an EMBL/GenBank/DDBJ whole genome shotgun (WGS) entry which is preliminary data.</text>
</comment>
<evidence type="ECO:0000256" key="1">
    <source>
        <dbReference type="PROSITE-ProRule" id="PRU00024"/>
    </source>
</evidence>
<dbReference type="GO" id="GO:0008270">
    <property type="term" value="F:zinc ion binding"/>
    <property type="evidence" value="ECO:0007669"/>
    <property type="project" value="UniProtKB-KW"/>
</dbReference>
<dbReference type="PANTHER" id="PTHR25462">
    <property type="entry name" value="BONUS, ISOFORM C-RELATED"/>
    <property type="match status" value="1"/>
</dbReference>
<keyword evidence="2" id="KW-0175">Coiled coil</keyword>
<proteinExistence type="predicted"/>
<keyword evidence="1" id="KW-0863">Zinc-finger</keyword>
<dbReference type="CDD" id="cd19757">
    <property type="entry name" value="Bbox1"/>
    <property type="match status" value="1"/>
</dbReference>
<feature type="coiled-coil region" evidence="2">
    <location>
        <begin position="218"/>
        <end position="256"/>
    </location>
</feature>
<dbReference type="SUPFAM" id="SSF101898">
    <property type="entry name" value="NHL repeat"/>
    <property type="match status" value="1"/>
</dbReference>
<dbReference type="PROSITE" id="PS50119">
    <property type="entry name" value="ZF_BBOX"/>
    <property type="match status" value="1"/>
</dbReference>
<dbReference type="SMART" id="SM00336">
    <property type="entry name" value="BBOX"/>
    <property type="match status" value="2"/>
</dbReference>
<reference evidence="4" key="3">
    <citation type="submission" date="2023-05" db="EMBL/GenBank/DDBJ databases">
        <authorList>
            <person name="Smith C.H."/>
        </authorList>
    </citation>
    <scope>NUCLEOTIDE SEQUENCE</scope>
    <source>
        <strain evidence="4">CHS0354</strain>
        <tissue evidence="4">Mantle</tissue>
    </source>
</reference>
<gene>
    <name evidence="4" type="ORF">CHS0354_041540</name>
</gene>
<evidence type="ECO:0000313" key="4">
    <source>
        <dbReference type="EMBL" id="KAK3606570.1"/>
    </source>
</evidence>
<reference evidence="4" key="1">
    <citation type="journal article" date="2021" name="Genome Biol. Evol.">
        <title>A High-Quality Reference Genome for a Parasitic Bivalve with Doubly Uniparental Inheritance (Bivalvia: Unionida).</title>
        <authorList>
            <person name="Smith C.H."/>
        </authorList>
    </citation>
    <scope>NUCLEOTIDE SEQUENCE</scope>
    <source>
        <strain evidence="4">CHS0354</strain>
    </source>
</reference>
<dbReference type="InterPro" id="IPR000315">
    <property type="entry name" value="Znf_B-box"/>
</dbReference>